<accession>A0A6A6Y6U9</accession>
<dbReference type="Proteomes" id="UP000504636">
    <property type="component" value="Unplaced"/>
</dbReference>
<reference evidence="4" key="2">
    <citation type="submission" date="2020-04" db="EMBL/GenBank/DDBJ databases">
        <authorList>
            <consortium name="NCBI Genome Project"/>
        </authorList>
    </citation>
    <scope>NUCLEOTIDE SEQUENCE</scope>
    <source>
        <strain evidence="4">CBS 304.34</strain>
    </source>
</reference>
<evidence type="ECO:0000313" key="4">
    <source>
        <dbReference type="RefSeq" id="XP_033571496.1"/>
    </source>
</evidence>
<sequence length="429" mass="47933">MVLNYDVLTRPNQLLVDGLVQEIASNLGKPLIECVNKEHCPRQQNAAGQRLAEAELDPRNWGLGNLKLLLQMSAMSRNPSNFYDRLVTEVRQRLRREGDKTKEFWLTKSDIESAMKKLARYRGLDYVAAKGRRGNVHVGSSASENLTTASTFETRASSKDGFLQPDGRRRRTATARPAGYLGPGMEQYDSYFSQNARKRWPEDTASQPPSKLARSNAHAPRADSAPIGGLARSDPIPVLVSKENGSPPKSQFMKNTSALVTTKQTAQSPDVSHIPEVKMLNVPKSPETASSSSLESKASLTDVYLTTSTTKPQSLNRLKSDLEAAKARVNRLLVQQKIKERDKESTLEFDLKVTEAIESVKLLERAKVIFIEDQKELAQIKEEDTLMKEELKLGIKQESMVQEQDHQDLEGREIYTRPGATRDTAVELD</sequence>
<feature type="compositionally biased region" description="Polar residues" evidence="1">
    <location>
        <begin position="243"/>
        <end position="252"/>
    </location>
</feature>
<proteinExistence type="predicted"/>
<dbReference type="RefSeq" id="XP_033571496.1">
    <property type="nucleotide sequence ID" value="XM_033725986.1"/>
</dbReference>
<keyword evidence="3" id="KW-1185">Reference proteome</keyword>
<protein>
    <submittedName>
        <fullName evidence="2 4">Uncharacterized protein</fullName>
    </submittedName>
</protein>
<feature type="region of interest" description="Disordered" evidence="1">
    <location>
        <begin position="156"/>
        <end position="252"/>
    </location>
</feature>
<reference evidence="2 4" key="1">
    <citation type="journal article" date="2020" name="Stud. Mycol.">
        <title>101 Dothideomycetes genomes: a test case for predicting lifestyles and emergence of pathogens.</title>
        <authorList>
            <person name="Haridas S."/>
            <person name="Albert R."/>
            <person name="Binder M."/>
            <person name="Bloem J."/>
            <person name="Labutti K."/>
            <person name="Salamov A."/>
            <person name="Andreopoulos B."/>
            <person name="Baker S."/>
            <person name="Barry K."/>
            <person name="Bills G."/>
            <person name="Bluhm B."/>
            <person name="Cannon C."/>
            <person name="Castanera R."/>
            <person name="Culley D."/>
            <person name="Daum C."/>
            <person name="Ezra D."/>
            <person name="Gonzalez J."/>
            <person name="Henrissat B."/>
            <person name="Kuo A."/>
            <person name="Liang C."/>
            <person name="Lipzen A."/>
            <person name="Lutzoni F."/>
            <person name="Magnuson J."/>
            <person name="Mondo S."/>
            <person name="Nolan M."/>
            <person name="Ohm R."/>
            <person name="Pangilinan J."/>
            <person name="Park H.-J."/>
            <person name="Ramirez L."/>
            <person name="Alfaro M."/>
            <person name="Sun H."/>
            <person name="Tritt A."/>
            <person name="Yoshinaga Y."/>
            <person name="Zwiers L.-H."/>
            <person name="Turgeon B."/>
            <person name="Goodwin S."/>
            <person name="Spatafora J."/>
            <person name="Crous P."/>
            <person name="Grigoriev I."/>
        </authorList>
    </citation>
    <scope>NUCLEOTIDE SEQUENCE</scope>
    <source>
        <strain evidence="2 4">CBS 304.34</strain>
    </source>
</reference>
<feature type="compositionally biased region" description="Basic and acidic residues" evidence="1">
    <location>
        <begin position="403"/>
        <end position="415"/>
    </location>
</feature>
<name>A0A6A6Y6U9_9PEZI</name>
<reference evidence="4" key="3">
    <citation type="submission" date="2025-04" db="UniProtKB">
        <authorList>
            <consortium name="RefSeq"/>
        </authorList>
    </citation>
    <scope>IDENTIFICATION</scope>
    <source>
        <strain evidence="4">CBS 304.34</strain>
    </source>
</reference>
<evidence type="ECO:0000313" key="2">
    <source>
        <dbReference type="EMBL" id="KAF2804532.1"/>
    </source>
</evidence>
<dbReference type="EMBL" id="MU003712">
    <property type="protein sequence ID" value="KAF2804532.1"/>
    <property type="molecule type" value="Genomic_DNA"/>
</dbReference>
<evidence type="ECO:0000313" key="3">
    <source>
        <dbReference type="Proteomes" id="UP000504636"/>
    </source>
</evidence>
<dbReference type="GeneID" id="54466879"/>
<organism evidence="2">
    <name type="scientific">Mytilinidion resinicola</name>
    <dbReference type="NCBI Taxonomy" id="574789"/>
    <lineage>
        <taxon>Eukaryota</taxon>
        <taxon>Fungi</taxon>
        <taxon>Dikarya</taxon>
        <taxon>Ascomycota</taxon>
        <taxon>Pezizomycotina</taxon>
        <taxon>Dothideomycetes</taxon>
        <taxon>Pleosporomycetidae</taxon>
        <taxon>Mytilinidiales</taxon>
        <taxon>Mytilinidiaceae</taxon>
        <taxon>Mytilinidion</taxon>
    </lineage>
</organism>
<feature type="region of interest" description="Disordered" evidence="1">
    <location>
        <begin position="398"/>
        <end position="429"/>
    </location>
</feature>
<dbReference type="AlphaFoldDB" id="A0A6A6Y6U9"/>
<gene>
    <name evidence="2 4" type="ORF">BDZ99DRAFT_525367</name>
</gene>
<evidence type="ECO:0000256" key="1">
    <source>
        <dbReference type="SAM" id="MobiDB-lite"/>
    </source>
</evidence>